<accession>A0A433JCU1</accession>
<dbReference type="CDD" id="cd06348">
    <property type="entry name" value="PBP1_ABC_HAAT-like"/>
    <property type="match status" value="1"/>
</dbReference>
<keyword evidence="3 5" id="KW-0732">Signal</keyword>
<feature type="signal peptide" evidence="5">
    <location>
        <begin position="1"/>
        <end position="23"/>
    </location>
</feature>
<gene>
    <name evidence="7" type="ORF">EJ913_05755</name>
</gene>
<comment type="caution">
    <text evidence="7">The sequence shown here is derived from an EMBL/GenBank/DDBJ whole genome shotgun (WGS) entry which is preliminary data.</text>
</comment>
<dbReference type="RefSeq" id="WP_126995695.1">
    <property type="nucleotide sequence ID" value="NZ_CP173191.1"/>
</dbReference>
<dbReference type="Proteomes" id="UP000280346">
    <property type="component" value="Unassembled WGS sequence"/>
</dbReference>
<evidence type="ECO:0000313" key="7">
    <source>
        <dbReference type="EMBL" id="RUQ74546.1"/>
    </source>
</evidence>
<keyword evidence="4" id="KW-0029">Amino-acid transport</keyword>
<evidence type="ECO:0000259" key="6">
    <source>
        <dbReference type="Pfam" id="PF13458"/>
    </source>
</evidence>
<proteinExistence type="inferred from homology"/>
<evidence type="ECO:0000256" key="3">
    <source>
        <dbReference type="ARBA" id="ARBA00022729"/>
    </source>
</evidence>
<dbReference type="InterPro" id="IPR000709">
    <property type="entry name" value="Leu_Ile_Val-bd"/>
</dbReference>
<keyword evidence="8" id="KW-1185">Reference proteome</keyword>
<dbReference type="OrthoDB" id="9803275at2"/>
<dbReference type="AlphaFoldDB" id="A0A433JCU1"/>
<feature type="domain" description="Leucine-binding protein" evidence="6">
    <location>
        <begin position="26"/>
        <end position="352"/>
    </location>
</feature>
<comment type="similarity">
    <text evidence="1">Belongs to the leucine-binding protein family.</text>
</comment>
<protein>
    <submittedName>
        <fullName evidence="7">ABC transporter substrate-binding protein</fullName>
    </submittedName>
</protein>
<dbReference type="GO" id="GO:0006865">
    <property type="term" value="P:amino acid transport"/>
    <property type="evidence" value="ECO:0007669"/>
    <property type="project" value="UniProtKB-KW"/>
</dbReference>
<keyword evidence="2" id="KW-0813">Transport</keyword>
<dbReference type="InterPro" id="IPR028082">
    <property type="entry name" value="Peripla_BP_I"/>
</dbReference>
<evidence type="ECO:0000256" key="2">
    <source>
        <dbReference type="ARBA" id="ARBA00022448"/>
    </source>
</evidence>
<dbReference type="PANTHER" id="PTHR30483:SF6">
    <property type="entry name" value="PERIPLASMIC BINDING PROTEIN OF ABC TRANSPORTER FOR NATURAL AMINO ACIDS"/>
    <property type="match status" value="1"/>
</dbReference>
<dbReference type="PRINTS" id="PR00337">
    <property type="entry name" value="LEUILEVALBP"/>
</dbReference>
<dbReference type="EMBL" id="RZIJ01000003">
    <property type="protein sequence ID" value="RUQ74546.1"/>
    <property type="molecule type" value="Genomic_DNA"/>
</dbReference>
<evidence type="ECO:0000256" key="5">
    <source>
        <dbReference type="SAM" id="SignalP"/>
    </source>
</evidence>
<dbReference type="Pfam" id="PF13458">
    <property type="entry name" value="Peripla_BP_6"/>
    <property type="match status" value="1"/>
</dbReference>
<sequence length="375" mass="38958">MFRSFLVTGAVAVAAVAVTPAFAQQTVTVGAIEILSGPSAAYGTAIKAGLELALDEINAAGGVLGGKKVALIVEDSAGNKDQAVNAARKLVGRDKVPVIIGPTLSNEMFAVGPVTNERKVVTVGTSTTAVGITAMGPYIFRTSLPEADVVPVTLKTAQEKFGVKTIAMMYANDDAFSKSGFDSMKAAAEKLGLKIATIEAFGSKDSDFSAQLTKIKGLNVDAITVSALVEPISGVVLQARQLGIPASVRFIGGNGANSPKLGEIAGEAAEGLLVGSPWFVDKKDAINDKFVADFRKKYSKDPDQFAAQAYDTMHIVAKAIDTAGAAESDKIRETLLKTNHTGVMGPFTFTEGRDPASTEGVVVLGMKGGKFQILQ</sequence>
<dbReference type="InterPro" id="IPR028081">
    <property type="entry name" value="Leu-bd"/>
</dbReference>
<dbReference type="InterPro" id="IPR051010">
    <property type="entry name" value="BCAA_transport"/>
</dbReference>
<evidence type="ECO:0000313" key="8">
    <source>
        <dbReference type="Proteomes" id="UP000280346"/>
    </source>
</evidence>
<dbReference type="Gene3D" id="3.40.50.2300">
    <property type="match status" value="2"/>
</dbReference>
<dbReference type="SUPFAM" id="SSF53822">
    <property type="entry name" value="Periplasmic binding protein-like I"/>
    <property type="match status" value="1"/>
</dbReference>
<organism evidence="7 8">
    <name type="scientific">Azospirillum doebereinerae</name>
    <dbReference type="NCBI Taxonomy" id="92933"/>
    <lineage>
        <taxon>Bacteria</taxon>
        <taxon>Pseudomonadati</taxon>
        <taxon>Pseudomonadota</taxon>
        <taxon>Alphaproteobacteria</taxon>
        <taxon>Rhodospirillales</taxon>
        <taxon>Azospirillaceae</taxon>
        <taxon>Azospirillum</taxon>
    </lineage>
</organism>
<evidence type="ECO:0000256" key="4">
    <source>
        <dbReference type="ARBA" id="ARBA00022970"/>
    </source>
</evidence>
<evidence type="ECO:0000256" key="1">
    <source>
        <dbReference type="ARBA" id="ARBA00010062"/>
    </source>
</evidence>
<name>A0A433JCU1_9PROT</name>
<reference evidence="7 8" key="1">
    <citation type="submission" date="2018-12" db="EMBL/GenBank/DDBJ databases">
        <authorList>
            <person name="Yang Y."/>
        </authorList>
    </citation>
    <scope>NUCLEOTIDE SEQUENCE [LARGE SCALE GENOMIC DNA]</scope>
    <source>
        <strain evidence="7 8">GSF71</strain>
    </source>
</reference>
<feature type="chain" id="PRO_5019391917" evidence="5">
    <location>
        <begin position="24"/>
        <end position="375"/>
    </location>
</feature>
<dbReference type="PANTHER" id="PTHR30483">
    <property type="entry name" value="LEUCINE-SPECIFIC-BINDING PROTEIN"/>
    <property type="match status" value="1"/>
</dbReference>